<dbReference type="InterPro" id="IPR005467">
    <property type="entry name" value="His_kinase_dom"/>
</dbReference>
<evidence type="ECO:0000256" key="2">
    <source>
        <dbReference type="ARBA" id="ARBA00004651"/>
    </source>
</evidence>
<dbReference type="AlphaFoldDB" id="A0A417YF45"/>
<name>A0A417YF45_9BACI</name>
<keyword evidence="18" id="KW-1185">Reference proteome</keyword>
<dbReference type="InterPro" id="IPR036890">
    <property type="entry name" value="HATPase_C_sf"/>
</dbReference>
<protein>
    <recommendedName>
        <fullName evidence="3">histidine kinase</fullName>
        <ecNumber evidence="3">2.7.13.3</ecNumber>
    </recommendedName>
</protein>
<dbReference type="InterPro" id="IPR004358">
    <property type="entry name" value="Sig_transdc_His_kin-like_C"/>
</dbReference>
<dbReference type="InterPro" id="IPR036097">
    <property type="entry name" value="HisK_dim/P_sf"/>
</dbReference>
<dbReference type="Gene3D" id="6.10.340.10">
    <property type="match status" value="1"/>
</dbReference>
<keyword evidence="6" id="KW-0808">Transferase</keyword>
<evidence type="ECO:0000256" key="10">
    <source>
        <dbReference type="ARBA" id="ARBA00022840"/>
    </source>
</evidence>
<dbReference type="Gene3D" id="3.30.565.10">
    <property type="entry name" value="Histidine kinase-like ATPase, C-terminal domain"/>
    <property type="match status" value="1"/>
</dbReference>
<dbReference type="GO" id="GO:0000155">
    <property type="term" value="F:phosphorelay sensor kinase activity"/>
    <property type="evidence" value="ECO:0007669"/>
    <property type="project" value="InterPro"/>
</dbReference>
<keyword evidence="5" id="KW-0597">Phosphoprotein</keyword>
<dbReference type="SUPFAM" id="SSF47384">
    <property type="entry name" value="Homodimeric domain of signal transducing histidine kinase"/>
    <property type="match status" value="1"/>
</dbReference>
<dbReference type="FunFam" id="1.10.287.130:FF:000001">
    <property type="entry name" value="Two-component sensor histidine kinase"/>
    <property type="match status" value="1"/>
</dbReference>
<evidence type="ECO:0000256" key="4">
    <source>
        <dbReference type="ARBA" id="ARBA00022475"/>
    </source>
</evidence>
<dbReference type="OrthoDB" id="9813151at2"/>
<dbReference type="EMBL" id="QWEH01000009">
    <property type="protein sequence ID" value="RHW31317.1"/>
    <property type="molecule type" value="Genomic_DNA"/>
</dbReference>
<feature type="domain" description="HAMP" evidence="16">
    <location>
        <begin position="183"/>
        <end position="235"/>
    </location>
</feature>
<evidence type="ECO:0000256" key="14">
    <source>
        <dbReference type="SAM" id="Phobius"/>
    </source>
</evidence>
<dbReference type="SUPFAM" id="SSF158472">
    <property type="entry name" value="HAMP domain-like"/>
    <property type="match status" value="1"/>
</dbReference>
<dbReference type="PANTHER" id="PTHR45528:SF1">
    <property type="entry name" value="SENSOR HISTIDINE KINASE CPXA"/>
    <property type="match status" value="1"/>
</dbReference>
<dbReference type="GO" id="GO:0005886">
    <property type="term" value="C:plasma membrane"/>
    <property type="evidence" value="ECO:0007669"/>
    <property type="project" value="UniProtKB-SubCell"/>
</dbReference>
<accession>A0A417YF45</accession>
<keyword evidence="13 14" id="KW-0472">Membrane</keyword>
<evidence type="ECO:0000256" key="1">
    <source>
        <dbReference type="ARBA" id="ARBA00000085"/>
    </source>
</evidence>
<evidence type="ECO:0000256" key="11">
    <source>
        <dbReference type="ARBA" id="ARBA00022989"/>
    </source>
</evidence>
<evidence type="ECO:0000256" key="9">
    <source>
        <dbReference type="ARBA" id="ARBA00022777"/>
    </source>
</evidence>
<evidence type="ECO:0000256" key="13">
    <source>
        <dbReference type="ARBA" id="ARBA00023136"/>
    </source>
</evidence>
<dbReference type="PROSITE" id="PS50109">
    <property type="entry name" value="HIS_KIN"/>
    <property type="match status" value="1"/>
</dbReference>
<evidence type="ECO:0000259" key="15">
    <source>
        <dbReference type="PROSITE" id="PS50109"/>
    </source>
</evidence>
<keyword evidence="4" id="KW-1003">Cell membrane</keyword>
<dbReference type="GO" id="GO:0005524">
    <property type="term" value="F:ATP binding"/>
    <property type="evidence" value="ECO:0007669"/>
    <property type="project" value="UniProtKB-KW"/>
</dbReference>
<proteinExistence type="predicted"/>
<dbReference type="CDD" id="cd00082">
    <property type="entry name" value="HisKA"/>
    <property type="match status" value="1"/>
</dbReference>
<dbReference type="Pfam" id="PF00672">
    <property type="entry name" value="HAMP"/>
    <property type="match status" value="1"/>
</dbReference>
<dbReference type="SMART" id="SM00387">
    <property type="entry name" value="HATPase_c"/>
    <property type="match status" value="1"/>
</dbReference>
<dbReference type="SMART" id="SM00304">
    <property type="entry name" value="HAMP"/>
    <property type="match status" value="1"/>
</dbReference>
<dbReference type="FunFam" id="3.30.565.10:FF:000006">
    <property type="entry name" value="Sensor histidine kinase WalK"/>
    <property type="match status" value="1"/>
</dbReference>
<dbReference type="InterPro" id="IPR003660">
    <property type="entry name" value="HAMP_dom"/>
</dbReference>
<feature type="transmembrane region" description="Helical" evidence="14">
    <location>
        <begin position="163"/>
        <end position="185"/>
    </location>
</feature>
<dbReference type="InterPro" id="IPR050398">
    <property type="entry name" value="HssS/ArlS-like"/>
</dbReference>
<evidence type="ECO:0000259" key="16">
    <source>
        <dbReference type="PROSITE" id="PS50885"/>
    </source>
</evidence>
<evidence type="ECO:0000256" key="8">
    <source>
        <dbReference type="ARBA" id="ARBA00022741"/>
    </source>
</evidence>
<dbReference type="SUPFAM" id="SSF55874">
    <property type="entry name" value="ATPase domain of HSP90 chaperone/DNA topoisomerase II/histidine kinase"/>
    <property type="match status" value="1"/>
</dbReference>
<keyword evidence="7 14" id="KW-0812">Transmembrane</keyword>
<evidence type="ECO:0000256" key="7">
    <source>
        <dbReference type="ARBA" id="ARBA00022692"/>
    </source>
</evidence>
<dbReference type="InterPro" id="IPR003594">
    <property type="entry name" value="HATPase_dom"/>
</dbReference>
<keyword evidence="10" id="KW-0067">ATP-binding</keyword>
<evidence type="ECO:0000256" key="5">
    <source>
        <dbReference type="ARBA" id="ARBA00022553"/>
    </source>
</evidence>
<dbReference type="EC" id="2.7.13.3" evidence="3"/>
<keyword evidence="11 14" id="KW-1133">Transmembrane helix</keyword>
<keyword evidence="12" id="KW-0902">Two-component regulatory system</keyword>
<dbReference type="PANTHER" id="PTHR45528">
    <property type="entry name" value="SENSOR HISTIDINE KINASE CPXA"/>
    <property type="match status" value="1"/>
</dbReference>
<keyword evidence="9 17" id="KW-0418">Kinase</keyword>
<comment type="catalytic activity">
    <reaction evidence="1">
        <text>ATP + protein L-histidine = ADP + protein N-phospho-L-histidine.</text>
        <dbReference type="EC" id="2.7.13.3"/>
    </reaction>
</comment>
<evidence type="ECO:0000256" key="3">
    <source>
        <dbReference type="ARBA" id="ARBA00012438"/>
    </source>
</evidence>
<dbReference type="InterPro" id="IPR003661">
    <property type="entry name" value="HisK_dim/P_dom"/>
</dbReference>
<gene>
    <name evidence="17" type="ORF">D1B32_14070</name>
</gene>
<evidence type="ECO:0000256" key="6">
    <source>
        <dbReference type="ARBA" id="ARBA00022679"/>
    </source>
</evidence>
<dbReference type="CDD" id="cd00075">
    <property type="entry name" value="HATPase"/>
    <property type="match status" value="1"/>
</dbReference>
<evidence type="ECO:0000313" key="17">
    <source>
        <dbReference type="EMBL" id="RHW31317.1"/>
    </source>
</evidence>
<comment type="subcellular location">
    <subcellularLocation>
        <location evidence="2">Cell membrane</location>
        <topology evidence="2">Multi-pass membrane protein</topology>
    </subcellularLocation>
</comment>
<sequence length="462" mass="52810">MLNKLSLKIGLLFFVFILIVEIFLYFILYTNLVNERIEEVMDNLLSRGNTHRDVLEENYNQSTLEHVAIMESESNFAVVITDASGNVITESDPIDGEMLDVIQHTDLNQIPLEGSILVEGWTEKKYIATDSPITINREHQGHVFMFSDTDHIRKIVDHLSHQFLIIGLLTLLLTVVTVFILSRLITNPLIKMKEATEQLSRGRHRVELHTDRSDELGDLANSITRLSNDLEHLKKYRNEFLASISHELRTPLTYIKGYADIISRDDASVEEKKEYIEIIREETEQLTVLVKSLFDLAKMDQNKFIIKRRNINFEPLIHTVTERIRPAFEEKCLILSVNCPSQIIAYVDPDRIQQVLLNILDNAKKHSSQGNRISVNISQNQYEIITIISDEGEGIPEEDLPYIFERLYRVEKSRSRRSGGTGLGLAIAKEIVESHGGNIEVKSKQGVGTSFMISLQRGDIVE</sequence>
<dbReference type="CDD" id="cd06225">
    <property type="entry name" value="HAMP"/>
    <property type="match status" value="1"/>
</dbReference>
<dbReference type="Gene3D" id="1.10.287.130">
    <property type="match status" value="1"/>
</dbReference>
<organism evidence="17 18">
    <name type="scientific">Oceanobacillus profundus</name>
    <dbReference type="NCBI Taxonomy" id="372463"/>
    <lineage>
        <taxon>Bacteria</taxon>
        <taxon>Bacillati</taxon>
        <taxon>Bacillota</taxon>
        <taxon>Bacilli</taxon>
        <taxon>Bacillales</taxon>
        <taxon>Bacillaceae</taxon>
        <taxon>Oceanobacillus</taxon>
    </lineage>
</organism>
<dbReference type="PRINTS" id="PR00344">
    <property type="entry name" value="BCTRLSENSOR"/>
</dbReference>
<keyword evidence="8" id="KW-0547">Nucleotide-binding</keyword>
<evidence type="ECO:0000256" key="12">
    <source>
        <dbReference type="ARBA" id="ARBA00023012"/>
    </source>
</evidence>
<dbReference type="RefSeq" id="WP_118889704.1">
    <property type="nucleotide sequence ID" value="NZ_JAMAWL010000002.1"/>
</dbReference>
<feature type="domain" description="Histidine kinase" evidence="15">
    <location>
        <begin position="243"/>
        <end position="459"/>
    </location>
</feature>
<dbReference type="PROSITE" id="PS50885">
    <property type="entry name" value="HAMP"/>
    <property type="match status" value="1"/>
</dbReference>
<feature type="transmembrane region" description="Helical" evidence="14">
    <location>
        <begin position="6"/>
        <end position="28"/>
    </location>
</feature>
<dbReference type="Pfam" id="PF00512">
    <property type="entry name" value="HisKA"/>
    <property type="match status" value="1"/>
</dbReference>
<dbReference type="Proteomes" id="UP000285456">
    <property type="component" value="Unassembled WGS sequence"/>
</dbReference>
<evidence type="ECO:0000313" key="18">
    <source>
        <dbReference type="Proteomes" id="UP000285456"/>
    </source>
</evidence>
<comment type="caution">
    <text evidence="17">The sequence shown here is derived from an EMBL/GenBank/DDBJ whole genome shotgun (WGS) entry which is preliminary data.</text>
</comment>
<reference evidence="17 18" key="1">
    <citation type="journal article" date="2007" name="Int. J. Syst. Evol. Microbiol.">
        <title>Oceanobacillus profundus sp. nov., isolated from a deep-sea sediment core.</title>
        <authorList>
            <person name="Kim Y.G."/>
            <person name="Choi D.H."/>
            <person name="Hyun S."/>
            <person name="Cho B.C."/>
        </authorList>
    </citation>
    <scope>NUCLEOTIDE SEQUENCE [LARGE SCALE GENOMIC DNA]</scope>
    <source>
        <strain evidence="17 18">DSM 18246</strain>
    </source>
</reference>
<dbReference type="SMART" id="SM00388">
    <property type="entry name" value="HisKA"/>
    <property type="match status" value="1"/>
</dbReference>
<dbReference type="Pfam" id="PF02518">
    <property type="entry name" value="HATPase_c"/>
    <property type="match status" value="1"/>
</dbReference>